<evidence type="ECO:0008006" key="4">
    <source>
        <dbReference type="Google" id="ProtNLM"/>
    </source>
</evidence>
<dbReference type="Proteomes" id="UP000521868">
    <property type="component" value="Unassembled WGS sequence"/>
</dbReference>
<evidence type="ECO:0000256" key="1">
    <source>
        <dbReference type="SAM" id="SignalP"/>
    </source>
</evidence>
<comment type="caution">
    <text evidence="2">The sequence shown here is derived from an EMBL/GenBank/DDBJ whole genome shotgun (WGS) entry which is preliminary data.</text>
</comment>
<proteinExistence type="predicted"/>
<dbReference type="EMBL" id="VTOX01000009">
    <property type="protein sequence ID" value="NKE68229.1"/>
    <property type="molecule type" value="Genomic_DNA"/>
</dbReference>
<organism evidence="2 3">
    <name type="scientific">Ramlibacter lithotrophicus</name>
    <dbReference type="NCBI Taxonomy" id="2606681"/>
    <lineage>
        <taxon>Bacteria</taxon>
        <taxon>Pseudomonadati</taxon>
        <taxon>Pseudomonadota</taxon>
        <taxon>Betaproteobacteria</taxon>
        <taxon>Burkholderiales</taxon>
        <taxon>Comamonadaceae</taxon>
        <taxon>Ramlibacter</taxon>
    </lineage>
</organism>
<protein>
    <recommendedName>
        <fullName evidence="4">Lipocalin-like domain-containing protein</fullName>
    </recommendedName>
</protein>
<feature type="signal peptide" evidence="1">
    <location>
        <begin position="1"/>
        <end position="21"/>
    </location>
</feature>
<keyword evidence="3" id="KW-1185">Reference proteome</keyword>
<gene>
    <name evidence="2" type="ORF">RAMLITH_20640</name>
</gene>
<name>A0A7X6I8F3_9BURK</name>
<feature type="chain" id="PRO_5031029484" description="Lipocalin-like domain-containing protein" evidence="1">
    <location>
        <begin position="22"/>
        <end position="135"/>
    </location>
</feature>
<evidence type="ECO:0000313" key="2">
    <source>
        <dbReference type="EMBL" id="NKE68229.1"/>
    </source>
</evidence>
<dbReference type="PROSITE" id="PS51257">
    <property type="entry name" value="PROKAR_LIPOPROTEIN"/>
    <property type="match status" value="1"/>
</dbReference>
<keyword evidence="1" id="KW-0732">Signal</keyword>
<dbReference type="AlphaFoldDB" id="A0A7X6I8F3"/>
<dbReference type="RefSeq" id="WP_168109353.1">
    <property type="nucleotide sequence ID" value="NZ_VTOX01000009.1"/>
</dbReference>
<reference evidence="2 3" key="1">
    <citation type="journal article" date="2020" name="Nature">
        <title>Bacterial chemolithoautotrophy via manganese oxidation.</title>
        <authorList>
            <person name="Yu H."/>
            <person name="Leadbetter J.R."/>
        </authorList>
    </citation>
    <scope>NUCLEOTIDE SEQUENCE [LARGE SCALE GENOMIC DNA]</scope>
    <source>
        <strain evidence="2 3">RBP-1</strain>
    </source>
</reference>
<accession>A0A7X6I8F3</accession>
<sequence length="135" mass="14014">MNTRALIALAAGLALAGGACAQAGCPAAADVAQQQLLGLWRAEFADGGAGATLLLEPHPEYPQSVRGAINRGGERALVAGDADSGEFTLEESVNGRNISAVWLGDVVEGSCGREIRGTWKAEGNPRTRAFVLRRQ</sequence>
<evidence type="ECO:0000313" key="3">
    <source>
        <dbReference type="Proteomes" id="UP000521868"/>
    </source>
</evidence>